<keyword evidence="3" id="KW-1185">Reference proteome</keyword>
<organism evidence="2 3">
    <name type="scientific">Podarcis muralis</name>
    <name type="common">Wall lizard</name>
    <name type="synonym">Lacerta muralis</name>
    <dbReference type="NCBI Taxonomy" id="64176"/>
    <lineage>
        <taxon>Eukaryota</taxon>
        <taxon>Metazoa</taxon>
        <taxon>Chordata</taxon>
        <taxon>Craniata</taxon>
        <taxon>Vertebrata</taxon>
        <taxon>Euteleostomi</taxon>
        <taxon>Lepidosauria</taxon>
        <taxon>Squamata</taxon>
        <taxon>Bifurcata</taxon>
        <taxon>Unidentata</taxon>
        <taxon>Episquamata</taxon>
        <taxon>Laterata</taxon>
        <taxon>Lacertibaenia</taxon>
        <taxon>Lacertidae</taxon>
        <taxon>Podarcis</taxon>
    </lineage>
</organism>
<sequence>SYLGEHLVEDIYPSGRGKAEPLEWKMHFVVIVSRYFCSTWTKCLCACFPVTWLCENGPGDYGSGTRKQGFNRTSLCFPVFEPLAAATMLMPKNPRSAIYKLLFEEGVMVAKKDVHMSKHMCPTSKS</sequence>
<dbReference type="Ensembl" id="ENSPMRT00000018807.1">
    <property type="protein sequence ID" value="ENSPMRP00000017663.1"/>
    <property type="gene ID" value="ENSPMRG00000011674.1"/>
</dbReference>
<dbReference type="Gene3D" id="1.10.10.10">
    <property type="entry name" value="Winged helix-like DNA-binding domain superfamily/Winged helix DNA-binding domain"/>
    <property type="match status" value="1"/>
</dbReference>
<evidence type="ECO:0000259" key="1">
    <source>
        <dbReference type="Pfam" id="PF03501"/>
    </source>
</evidence>
<reference evidence="2" key="2">
    <citation type="submission" date="2025-08" db="UniProtKB">
        <authorList>
            <consortium name="Ensembl"/>
        </authorList>
    </citation>
    <scope>IDENTIFICATION</scope>
</reference>
<dbReference type="InterPro" id="IPR005326">
    <property type="entry name" value="Plectin_eS10_N"/>
</dbReference>
<evidence type="ECO:0000313" key="2">
    <source>
        <dbReference type="Ensembl" id="ENSPMRP00000017663.1"/>
    </source>
</evidence>
<name>A0A670IZN4_PODMU</name>
<proteinExistence type="predicted"/>
<evidence type="ECO:0000313" key="3">
    <source>
        <dbReference type="Proteomes" id="UP000472272"/>
    </source>
</evidence>
<dbReference type="Proteomes" id="UP000472272">
    <property type="component" value="Chromosome 1"/>
</dbReference>
<reference evidence="2" key="3">
    <citation type="submission" date="2025-09" db="UniProtKB">
        <authorList>
            <consortium name="Ensembl"/>
        </authorList>
    </citation>
    <scope>IDENTIFICATION</scope>
</reference>
<accession>A0A670IZN4</accession>
<dbReference type="AlphaFoldDB" id="A0A670IZN4"/>
<protein>
    <recommendedName>
        <fullName evidence="1">Plectin/eS10 N-terminal domain-containing protein</fullName>
    </recommendedName>
</protein>
<feature type="domain" description="Plectin/eS10 N-terminal" evidence="1">
    <location>
        <begin position="90"/>
        <end position="119"/>
    </location>
</feature>
<dbReference type="InterPro" id="IPR036388">
    <property type="entry name" value="WH-like_DNA-bd_sf"/>
</dbReference>
<dbReference type="Pfam" id="PF03501">
    <property type="entry name" value="S10_plectin"/>
    <property type="match status" value="1"/>
</dbReference>
<reference evidence="2 3" key="1">
    <citation type="journal article" date="2019" name="Proc. Natl. Acad. Sci. U.S.A.">
        <title>Regulatory changes in pterin and carotenoid genes underlie balanced color polymorphisms in the wall lizard.</title>
        <authorList>
            <person name="Andrade P."/>
            <person name="Pinho C."/>
            <person name="Perez I de Lanuza G."/>
            <person name="Afonso S."/>
            <person name="Brejcha J."/>
            <person name="Rubin C.J."/>
            <person name="Wallerman O."/>
            <person name="Pereira P."/>
            <person name="Sabatino S.J."/>
            <person name="Bellati A."/>
            <person name="Pellitteri-Rosa D."/>
            <person name="Bosakova Z."/>
            <person name="Bunikis I."/>
            <person name="Carretero M.A."/>
            <person name="Feiner N."/>
            <person name="Marsik P."/>
            <person name="Pauperio F."/>
            <person name="Salvi D."/>
            <person name="Soler L."/>
            <person name="While G.M."/>
            <person name="Uller T."/>
            <person name="Font E."/>
            <person name="Andersson L."/>
            <person name="Carneiro M."/>
        </authorList>
    </citation>
    <scope>NUCLEOTIDE SEQUENCE</scope>
</reference>